<reference evidence="1 2" key="1">
    <citation type="submission" date="2019-09" db="EMBL/GenBank/DDBJ databases">
        <title>Complete genome sequence of Arachidicoccus sp. B3-10 isolated from apple orchard soil.</title>
        <authorList>
            <person name="Kim H.S."/>
            <person name="Han K.-I."/>
            <person name="Suh M.K."/>
            <person name="Lee K.C."/>
            <person name="Eom M.K."/>
            <person name="Kim J.-S."/>
            <person name="Kang S.W."/>
            <person name="Sin Y."/>
            <person name="Lee J.-S."/>
        </authorList>
    </citation>
    <scope>NUCLEOTIDE SEQUENCE [LARGE SCALE GENOMIC DNA]</scope>
    <source>
        <strain evidence="1 2">B3-10</strain>
    </source>
</reference>
<dbReference type="GO" id="GO:0016491">
    <property type="term" value="F:oxidoreductase activity"/>
    <property type="evidence" value="ECO:0007669"/>
    <property type="project" value="TreeGrafter"/>
</dbReference>
<dbReference type="PANTHER" id="PTHR10742:SF410">
    <property type="entry name" value="LYSINE-SPECIFIC HISTONE DEMETHYLASE 2"/>
    <property type="match status" value="1"/>
</dbReference>
<keyword evidence="2" id="KW-1185">Reference proteome</keyword>
<gene>
    <name evidence="1" type="ORF">E0W69_000670</name>
</gene>
<sequence length="531" mass="60777">MIKSRRDFLRKIIGITVIFPIIQSCVQSTKKMLVLLTGTNHILGHRIWSKNFPKISETIEVKYLIIGGGISGLSAARRLVNKDIKDFKLLELESHVGGNSSNGENKYSKYPRGAHYLPLPNIEDKELINFLVEQKIIVGFDNGKPIFDEFQLSFPPQERLYYNGDWQEDLVPKKGISNEVQNEFIRFFGLMNDYRTKKDSLGKYYFDIPIIQSSSVEEVKLLDLVTMKEWLLEHNFHSEQLHWYVNYSCCDDFGIGIDLVSAWAGIHYFAGRKQNSANNKMDNVLTWPEGNAHLAHLLASFSSKNTIKNNIVYDVKWNDDKVEISSFNSTSNQSIRYVVDKVIVATPQFINQYLIEGRKELTKAFNYAPWIVSAITISESLDNGSFPLAWDNVIYGGVGVGYVYNQNQNINQQNDIKVISYYLPFSNKDFKSGRRKLYSKSESYWTKCIIEDISLAHPNIEEFILSIEIFRLGHGMISPVKGFIFSKEKLAAAKPIDNKIFFAHSDLSGISIFEEAFHQGIRAADQMINFD</sequence>
<dbReference type="InterPro" id="IPR036188">
    <property type="entry name" value="FAD/NAD-bd_sf"/>
</dbReference>
<protein>
    <submittedName>
        <fullName evidence="1">NAD(P)-binding protein</fullName>
    </submittedName>
</protein>
<dbReference type="Proteomes" id="UP000292424">
    <property type="component" value="Chromosome"/>
</dbReference>
<dbReference type="Gene3D" id="3.50.50.60">
    <property type="entry name" value="FAD/NAD(P)-binding domain"/>
    <property type="match status" value="1"/>
</dbReference>
<dbReference type="AlphaFoldDB" id="A0A5P2G992"/>
<evidence type="ECO:0000313" key="1">
    <source>
        <dbReference type="EMBL" id="QES90879.1"/>
    </source>
</evidence>
<dbReference type="InterPro" id="IPR050281">
    <property type="entry name" value="Flavin_monoamine_oxidase"/>
</dbReference>
<dbReference type="PROSITE" id="PS51257">
    <property type="entry name" value="PROKAR_LIPOPROTEIN"/>
    <property type="match status" value="1"/>
</dbReference>
<name>A0A5P2G992_9BACT</name>
<evidence type="ECO:0000313" key="2">
    <source>
        <dbReference type="Proteomes" id="UP000292424"/>
    </source>
</evidence>
<dbReference type="SUPFAM" id="SSF51905">
    <property type="entry name" value="FAD/NAD(P)-binding domain"/>
    <property type="match status" value="1"/>
</dbReference>
<dbReference type="EMBL" id="CP044016">
    <property type="protein sequence ID" value="QES90879.1"/>
    <property type="molecule type" value="Genomic_DNA"/>
</dbReference>
<dbReference type="KEGG" id="arac:E0W69_000670"/>
<dbReference type="OrthoDB" id="127573at2"/>
<organism evidence="1 2">
    <name type="scientific">Rhizosphaericola mali</name>
    <dbReference type="NCBI Taxonomy" id="2545455"/>
    <lineage>
        <taxon>Bacteria</taxon>
        <taxon>Pseudomonadati</taxon>
        <taxon>Bacteroidota</taxon>
        <taxon>Chitinophagia</taxon>
        <taxon>Chitinophagales</taxon>
        <taxon>Chitinophagaceae</taxon>
        <taxon>Rhizosphaericola</taxon>
    </lineage>
</organism>
<proteinExistence type="predicted"/>
<accession>A0A5P2G992</accession>
<dbReference type="Pfam" id="PF13450">
    <property type="entry name" value="NAD_binding_8"/>
    <property type="match status" value="1"/>
</dbReference>
<dbReference type="PANTHER" id="PTHR10742">
    <property type="entry name" value="FLAVIN MONOAMINE OXIDASE"/>
    <property type="match status" value="1"/>
</dbReference>